<evidence type="ECO:0000313" key="3">
    <source>
        <dbReference type="EMBL" id="CAC5406169.1"/>
    </source>
</evidence>
<sequence>MDKSSSYVYVVTISNLSEYKNENVLSSSIENLFTKYLHIQITLDDIDIISNRGKKAALIHLQSREEAQRVQHYLSSRNGRHNLGFNFLQLADPRVDIIVEVKQESNEQHDTCYFHGTKIGSESRNREFKKGGGNYAYDHLKNDIGVYVCAFLNSEEEGTLFIGVNDEGIVEGIKCDHRKEDTIRKDSIDPGIKAIKPEIFPENYNVKFTPVCDVNNRQIGNLKVIEIKVKKVEQLTQLYEVFNGEIYIRRDGSKQGPLKANQIQEWHNQKNKRFTQQRIKSAKRHGEREAGQLEARLEEKDQRIKEKEDRIKEKEDRIKEKEDRIKEKEERIRSLEKQYNEMARAKSRLGHRIDDTEKQMEKEKKFLEQKMEEEKKILEQKVDEEKKTLERKMEEEKKILGRQMNEEKKTLEEKIRNMEKREKKFNQHILNLKTDMKKLEEQHNTTTDDKAALEQRITFNEQEKIELARRAEELENEKMRLEHQIEDTKKEVEKSKNMSSGVEEDRKMLEQHVEDMNLKMKQLEEDIDTTEEEKSSLEQKNNDMRLENKRMEEKIKKFEEKEKILKGRIRAEKNERKTKEKQTEEDKRKLEAKILEMEQEKKILEEPNSKIKEENNRMENRPDLITTQPEKKKNEKSSKTCVIS</sequence>
<accession>A0A6J8DDZ1</accession>
<feature type="compositionally biased region" description="Basic and acidic residues" evidence="1">
    <location>
        <begin position="478"/>
        <end position="496"/>
    </location>
</feature>
<dbReference type="InterPro" id="IPR029684">
    <property type="entry name" value="Schlafen"/>
</dbReference>
<feature type="region of interest" description="Disordered" evidence="1">
    <location>
        <begin position="522"/>
        <end position="549"/>
    </location>
</feature>
<name>A0A6J8DDZ1_MYTCO</name>
<dbReference type="Gene3D" id="1.20.5.340">
    <property type="match status" value="1"/>
</dbReference>
<dbReference type="PANTHER" id="PTHR12155">
    <property type="entry name" value="SCHLAFEN"/>
    <property type="match status" value="1"/>
</dbReference>
<dbReference type="OrthoDB" id="5954290at2759"/>
<proteinExistence type="predicted"/>
<dbReference type="InterPro" id="IPR007421">
    <property type="entry name" value="Schlafen_AlbA_2_dom"/>
</dbReference>
<dbReference type="Pfam" id="PF04326">
    <property type="entry name" value="SLFN_AlbA_2"/>
    <property type="match status" value="1"/>
</dbReference>
<evidence type="ECO:0000313" key="4">
    <source>
        <dbReference type="Proteomes" id="UP000507470"/>
    </source>
</evidence>
<evidence type="ECO:0000256" key="1">
    <source>
        <dbReference type="SAM" id="MobiDB-lite"/>
    </source>
</evidence>
<feature type="compositionally biased region" description="Basic and acidic residues" evidence="1">
    <location>
        <begin position="567"/>
        <end position="622"/>
    </location>
</feature>
<keyword evidence="4" id="KW-1185">Reference proteome</keyword>
<feature type="region of interest" description="Disordered" evidence="1">
    <location>
        <begin position="567"/>
        <end position="644"/>
    </location>
</feature>
<dbReference type="PANTHER" id="PTHR12155:SF48">
    <property type="entry name" value="RRM DOMAIN-CONTAINING PROTEIN"/>
    <property type="match status" value="1"/>
</dbReference>
<feature type="compositionally biased region" description="Basic and acidic residues" evidence="1">
    <location>
        <begin position="284"/>
        <end position="315"/>
    </location>
</feature>
<evidence type="ECO:0000259" key="2">
    <source>
        <dbReference type="Pfam" id="PF04326"/>
    </source>
</evidence>
<dbReference type="AlphaFoldDB" id="A0A6J8DDZ1"/>
<feature type="region of interest" description="Disordered" evidence="1">
    <location>
        <begin position="478"/>
        <end position="506"/>
    </location>
</feature>
<gene>
    <name evidence="3" type="ORF">MCOR_39771</name>
</gene>
<protein>
    <submittedName>
        <fullName evidence="3">Schlafen-like protein 1</fullName>
    </submittedName>
</protein>
<feature type="region of interest" description="Disordered" evidence="1">
    <location>
        <begin position="282"/>
        <end position="315"/>
    </location>
</feature>
<organism evidence="3 4">
    <name type="scientific">Mytilus coruscus</name>
    <name type="common">Sea mussel</name>
    <dbReference type="NCBI Taxonomy" id="42192"/>
    <lineage>
        <taxon>Eukaryota</taxon>
        <taxon>Metazoa</taxon>
        <taxon>Spiralia</taxon>
        <taxon>Lophotrochozoa</taxon>
        <taxon>Mollusca</taxon>
        <taxon>Bivalvia</taxon>
        <taxon>Autobranchia</taxon>
        <taxon>Pteriomorphia</taxon>
        <taxon>Mytilida</taxon>
        <taxon>Mytiloidea</taxon>
        <taxon>Mytilidae</taxon>
        <taxon>Mytilinae</taxon>
        <taxon>Mytilus</taxon>
    </lineage>
</organism>
<dbReference type="Proteomes" id="UP000507470">
    <property type="component" value="Unassembled WGS sequence"/>
</dbReference>
<feature type="compositionally biased region" description="Basic and acidic residues" evidence="1">
    <location>
        <begin position="629"/>
        <end position="638"/>
    </location>
</feature>
<feature type="domain" description="Schlafen AlbA-2" evidence="2">
    <location>
        <begin position="122"/>
        <end position="255"/>
    </location>
</feature>
<dbReference type="EMBL" id="CACVKT020007176">
    <property type="protein sequence ID" value="CAC5406169.1"/>
    <property type="molecule type" value="Genomic_DNA"/>
</dbReference>
<feature type="compositionally biased region" description="Basic and acidic residues" evidence="1">
    <location>
        <begin position="532"/>
        <end position="549"/>
    </location>
</feature>
<reference evidence="3 4" key="1">
    <citation type="submission" date="2020-06" db="EMBL/GenBank/DDBJ databases">
        <authorList>
            <person name="Li R."/>
            <person name="Bekaert M."/>
        </authorList>
    </citation>
    <scope>NUCLEOTIDE SEQUENCE [LARGE SCALE GENOMIC DNA]</scope>
    <source>
        <strain evidence="4">wild</strain>
    </source>
</reference>